<dbReference type="Pfam" id="PF00476">
    <property type="entry name" value="DNA_pol_A"/>
    <property type="match status" value="1"/>
</dbReference>
<dbReference type="AlphaFoldDB" id="A0A1Q4VC60"/>
<dbReference type="Gene3D" id="3.30.70.370">
    <property type="match status" value="1"/>
</dbReference>
<dbReference type="EC" id="2.7.7.7" evidence="2"/>
<dbReference type="Proteomes" id="UP000186455">
    <property type="component" value="Unassembled WGS sequence"/>
</dbReference>
<dbReference type="GO" id="GO:0003677">
    <property type="term" value="F:DNA binding"/>
    <property type="evidence" value="ECO:0007669"/>
    <property type="project" value="InterPro"/>
</dbReference>
<name>A0A1Q4VC60_9ACTN</name>
<dbReference type="PANTHER" id="PTHR10133">
    <property type="entry name" value="DNA POLYMERASE I"/>
    <property type="match status" value="1"/>
</dbReference>
<dbReference type="Gene3D" id="1.10.150.20">
    <property type="entry name" value="5' to 3' exonuclease, C-terminal subdomain"/>
    <property type="match status" value="1"/>
</dbReference>
<reference evidence="8 9" key="1">
    <citation type="submission" date="2015-06" db="EMBL/GenBank/DDBJ databases">
        <title>Cloning and characterization of the uncialamcin biosynthetic gene cluster.</title>
        <authorList>
            <person name="Yan X."/>
            <person name="Huang T."/>
            <person name="Ge H."/>
            <person name="Shen B."/>
        </authorList>
    </citation>
    <scope>NUCLEOTIDE SEQUENCE [LARGE SCALE GENOMIC DNA]</scope>
    <source>
        <strain evidence="8 9">DCA2648</strain>
    </source>
</reference>
<dbReference type="InterPro" id="IPR001098">
    <property type="entry name" value="DNA-dir_DNA_pol_A_palm_dom"/>
</dbReference>
<dbReference type="InterPro" id="IPR002562">
    <property type="entry name" value="3'-5'_exonuclease_dom"/>
</dbReference>
<evidence type="ECO:0000259" key="6">
    <source>
        <dbReference type="SMART" id="SM00474"/>
    </source>
</evidence>
<dbReference type="GO" id="GO:0008408">
    <property type="term" value="F:3'-5' exonuclease activity"/>
    <property type="evidence" value="ECO:0007669"/>
    <property type="project" value="InterPro"/>
</dbReference>
<evidence type="ECO:0000259" key="7">
    <source>
        <dbReference type="SMART" id="SM00482"/>
    </source>
</evidence>
<dbReference type="Pfam" id="PF01612">
    <property type="entry name" value="DNA_pol_A_exo1"/>
    <property type="match status" value="1"/>
</dbReference>
<dbReference type="EMBL" id="LFBV01000001">
    <property type="protein sequence ID" value="OKH95434.1"/>
    <property type="molecule type" value="Genomic_DNA"/>
</dbReference>
<sequence>MKVIEYALKGEPVTVNVVETPEDLPAFRDFVESNPVLGFDTETTGLEWWSPGFHCRLAQFGNATEAFVLPVELGPDYSDATRWALRKAHRLIAHNGTFDMHVSERCVDSPLEVLAPRILDTKLLAHLVDPRAVREAGPGLKLEELIKFYVDPKAAEEVKGSIAALAKKYKVKKEEIWSKVELFDPDYLLYAGMDPVWAYRLFHILLPKVPARSLKYGLVSWEHRLAHIMAKTERTGYLLDESYARARISELRADQQKWETAAATHGVENVNSNQQLIDTFTDLGVKLKKRTKPTPNNPHGQFAMDDDVLSSIGHPLAEAVVRAKKAGKWRKTWFERAIKGLDENGRVHGSVNSCQARTARMTVTGAIPALTFPAGDGYVRGMFLADKGEVSVSIDFSNMELRVMAAASGDPVMLEAFRKNEDLHNLTAIAAFGPMPPGVEKHPMRKAGKGTNFTVCFGGGWKAVSDQWGISPEDAKKAVKAFWGTYTGVKRFADKLQREARRTGYIYTATGRRLPVDRDRAYAALNYYIQSSARDITARAVIELDRAGYTPWIRLVIHDEIVFSFPRERAAELTEKAARIMEMTFKGLLIPADGEIGEQSWGSVLDLENSKH</sequence>
<evidence type="ECO:0000256" key="2">
    <source>
        <dbReference type="ARBA" id="ARBA00012417"/>
    </source>
</evidence>
<keyword evidence="9" id="KW-1185">Reference proteome</keyword>
<dbReference type="PRINTS" id="PR00868">
    <property type="entry name" value="DNAPOLI"/>
</dbReference>
<comment type="caution">
    <text evidence="8">The sequence shown here is derived from an EMBL/GenBank/DDBJ whole genome shotgun (WGS) entry which is preliminary data.</text>
</comment>
<keyword evidence="4" id="KW-0235">DNA replication</keyword>
<dbReference type="SUPFAM" id="SSF53098">
    <property type="entry name" value="Ribonuclease H-like"/>
    <property type="match status" value="1"/>
</dbReference>
<comment type="catalytic activity">
    <reaction evidence="5">
        <text>DNA(n) + a 2'-deoxyribonucleoside 5'-triphosphate = DNA(n+1) + diphosphate</text>
        <dbReference type="Rhea" id="RHEA:22508"/>
        <dbReference type="Rhea" id="RHEA-COMP:17339"/>
        <dbReference type="Rhea" id="RHEA-COMP:17340"/>
        <dbReference type="ChEBI" id="CHEBI:33019"/>
        <dbReference type="ChEBI" id="CHEBI:61560"/>
        <dbReference type="ChEBI" id="CHEBI:173112"/>
        <dbReference type="EC" id="2.7.7.7"/>
    </reaction>
</comment>
<dbReference type="SUPFAM" id="SSF56672">
    <property type="entry name" value="DNA/RNA polymerases"/>
    <property type="match status" value="1"/>
</dbReference>
<evidence type="ECO:0000256" key="1">
    <source>
        <dbReference type="ARBA" id="ARBA00007705"/>
    </source>
</evidence>
<proteinExistence type="inferred from homology"/>
<evidence type="ECO:0000313" key="8">
    <source>
        <dbReference type="EMBL" id="OKH95434.1"/>
    </source>
</evidence>
<evidence type="ECO:0000313" key="9">
    <source>
        <dbReference type="Proteomes" id="UP000186455"/>
    </source>
</evidence>
<dbReference type="GO" id="GO:0006261">
    <property type="term" value="P:DNA-templated DNA replication"/>
    <property type="evidence" value="ECO:0007669"/>
    <property type="project" value="InterPro"/>
</dbReference>
<accession>A0A1Q4VC60</accession>
<feature type="domain" description="3'-5' exonuclease" evidence="6">
    <location>
        <begin position="15"/>
        <end position="210"/>
    </location>
</feature>
<dbReference type="PANTHER" id="PTHR10133:SF27">
    <property type="entry name" value="DNA POLYMERASE NU"/>
    <property type="match status" value="1"/>
</dbReference>
<dbReference type="Gene3D" id="3.30.420.10">
    <property type="entry name" value="Ribonuclease H-like superfamily/Ribonuclease H"/>
    <property type="match status" value="1"/>
</dbReference>
<dbReference type="InterPro" id="IPR002298">
    <property type="entry name" value="DNA_polymerase_A"/>
</dbReference>
<feature type="domain" description="DNA-directed DNA polymerase family A palm" evidence="7">
    <location>
        <begin position="376"/>
        <end position="569"/>
    </location>
</feature>
<evidence type="ECO:0000256" key="3">
    <source>
        <dbReference type="ARBA" id="ARBA00020311"/>
    </source>
</evidence>
<evidence type="ECO:0000256" key="5">
    <source>
        <dbReference type="ARBA" id="ARBA00049244"/>
    </source>
</evidence>
<protein>
    <recommendedName>
        <fullName evidence="3">DNA polymerase I</fullName>
        <ecNumber evidence="2">2.7.7.7</ecNumber>
    </recommendedName>
</protein>
<dbReference type="GO" id="GO:0003887">
    <property type="term" value="F:DNA-directed DNA polymerase activity"/>
    <property type="evidence" value="ECO:0007669"/>
    <property type="project" value="UniProtKB-EC"/>
</dbReference>
<dbReference type="SMART" id="SM00474">
    <property type="entry name" value="35EXOc"/>
    <property type="match status" value="1"/>
</dbReference>
<dbReference type="GO" id="GO:0006302">
    <property type="term" value="P:double-strand break repair"/>
    <property type="evidence" value="ECO:0007669"/>
    <property type="project" value="TreeGrafter"/>
</dbReference>
<evidence type="ECO:0000256" key="4">
    <source>
        <dbReference type="ARBA" id="ARBA00022705"/>
    </source>
</evidence>
<dbReference type="SMART" id="SM00482">
    <property type="entry name" value="POLAc"/>
    <property type="match status" value="1"/>
</dbReference>
<dbReference type="STRING" id="1048205.AB852_00820"/>
<comment type="similarity">
    <text evidence="1">Belongs to the DNA polymerase type-A family.</text>
</comment>
<dbReference type="RefSeq" id="WP_073782572.1">
    <property type="nucleotide sequence ID" value="NZ_LFBV01000001.1"/>
</dbReference>
<dbReference type="InterPro" id="IPR043502">
    <property type="entry name" value="DNA/RNA_pol_sf"/>
</dbReference>
<gene>
    <name evidence="8" type="ORF">AB852_00820</name>
</gene>
<dbReference type="InterPro" id="IPR036397">
    <property type="entry name" value="RNaseH_sf"/>
</dbReference>
<dbReference type="Gene3D" id="1.20.1060.10">
    <property type="entry name" value="Taq DNA Polymerase, Chain T, domain 4"/>
    <property type="match status" value="1"/>
</dbReference>
<organism evidence="8 9">
    <name type="scientific">Streptomyces uncialis</name>
    <dbReference type="NCBI Taxonomy" id="1048205"/>
    <lineage>
        <taxon>Bacteria</taxon>
        <taxon>Bacillati</taxon>
        <taxon>Actinomycetota</taxon>
        <taxon>Actinomycetes</taxon>
        <taxon>Kitasatosporales</taxon>
        <taxon>Streptomycetaceae</taxon>
        <taxon>Streptomyces</taxon>
    </lineage>
</organism>
<dbReference type="InterPro" id="IPR012337">
    <property type="entry name" value="RNaseH-like_sf"/>
</dbReference>